<evidence type="ECO:0000313" key="2">
    <source>
        <dbReference type="EMBL" id="MCP2258732.1"/>
    </source>
</evidence>
<dbReference type="InterPro" id="IPR001387">
    <property type="entry name" value="Cro/C1-type_HTH"/>
</dbReference>
<name>A0ABT1HTA1_STRSD</name>
<comment type="caution">
    <text evidence="2">The sequence shown here is derived from an EMBL/GenBank/DDBJ whole genome shotgun (WGS) entry which is preliminary data.</text>
</comment>
<dbReference type="Proteomes" id="UP001205311">
    <property type="component" value="Unassembled WGS sequence"/>
</dbReference>
<dbReference type="Pfam" id="PF13560">
    <property type="entry name" value="HTH_31"/>
    <property type="match status" value="1"/>
</dbReference>
<sequence length="393" mass="41536">MVSAEVGRRLRQIRHARGKTLTVVADLAGISPSYLCRLESGDRALDRRSLVLALAEALEVAPSEITGAPLPVPRARAEDRALGEVRLALLAAGVGEPGGEVRPVERLSARVAEVVAAENAADSDRAGAALPGLIRDLHTTLDAHRDERAVLRLLTVAHVQGAQAWLTTVGAPLDLAWQAATLARDAAERLDDPVCRGVAAFGTSLGLLGMGAFDLASRAAGSVAVPTDTPQGMRVAGMLALVSSLVAAARRDHAGRTSALEHAAELAERTGEGNALGLGFGPANVAVWRMQVALESGEHAEAARIASAVDPTALTVRAREAVYWREFGHALARLPGRHDDAVAVLRRAERISPHHVRRHPFTRSVLTELLGKVRRAPVSRELRGMAHRAGLLV</sequence>
<keyword evidence="3" id="KW-1185">Reference proteome</keyword>
<gene>
    <name evidence="2" type="ORF">LX15_002430</name>
</gene>
<dbReference type="EMBL" id="JAMTCP010000010">
    <property type="protein sequence ID" value="MCP2258732.1"/>
    <property type="molecule type" value="Genomic_DNA"/>
</dbReference>
<dbReference type="SMART" id="SM00530">
    <property type="entry name" value="HTH_XRE"/>
    <property type="match status" value="1"/>
</dbReference>
<feature type="domain" description="HTH cro/C1-type" evidence="1">
    <location>
        <begin position="10"/>
        <end position="65"/>
    </location>
</feature>
<accession>A0ABT1HTA1</accession>
<dbReference type="SUPFAM" id="SSF47413">
    <property type="entry name" value="lambda repressor-like DNA-binding domains"/>
    <property type="match status" value="1"/>
</dbReference>
<proteinExistence type="predicted"/>
<organism evidence="2 3">
    <name type="scientific">Streptoalloteichus tenebrarius (strain ATCC 17920 / DSM 40477 / JCM 4838 / CBS 697.72 / NBRC 16177 / NCIMB 11028 / NRRL B-12390 / A12253. 1 / ISP 5477)</name>
    <name type="common">Streptomyces tenebrarius</name>
    <dbReference type="NCBI Taxonomy" id="1933"/>
    <lineage>
        <taxon>Bacteria</taxon>
        <taxon>Bacillati</taxon>
        <taxon>Actinomycetota</taxon>
        <taxon>Actinomycetes</taxon>
        <taxon>Pseudonocardiales</taxon>
        <taxon>Pseudonocardiaceae</taxon>
        <taxon>Streptoalloteichus</taxon>
    </lineage>
</organism>
<reference evidence="2 3" key="1">
    <citation type="submission" date="2022-06" db="EMBL/GenBank/DDBJ databases">
        <title>Genomic Encyclopedia of Archaeal and Bacterial Type Strains, Phase II (KMG-II): from individual species to whole genera.</title>
        <authorList>
            <person name="Goeker M."/>
        </authorList>
    </citation>
    <scope>NUCLEOTIDE SEQUENCE [LARGE SCALE GENOMIC DNA]</scope>
    <source>
        <strain evidence="2 3">DSM 40477</strain>
    </source>
</reference>
<dbReference type="CDD" id="cd00093">
    <property type="entry name" value="HTH_XRE"/>
    <property type="match status" value="1"/>
</dbReference>
<dbReference type="InterPro" id="IPR010982">
    <property type="entry name" value="Lambda_DNA-bd_dom_sf"/>
</dbReference>
<evidence type="ECO:0000313" key="3">
    <source>
        <dbReference type="Proteomes" id="UP001205311"/>
    </source>
</evidence>
<protein>
    <submittedName>
        <fullName evidence="2">Helix-turn-helix domain-containing protein</fullName>
    </submittedName>
</protein>
<evidence type="ECO:0000259" key="1">
    <source>
        <dbReference type="PROSITE" id="PS50943"/>
    </source>
</evidence>
<dbReference type="PROSITE" id="PS50943">
    <property type="entry name" value="HTH_CROC1"/>
    <property type="match status" value="1"/>
</dbReference>
<dbReference type="RefSeq" id="WP_253669642.1">
    <property type="nucleotide sequence ID" value="NZ_JAMTCP010000010.1"/>
</dbReference>
<dbReference type="Gene3D" id="1.10.260.40">
    <property type="entry name" value="lambda repressor-like DNA-binding domains"/>
    <property type="match status" value="1"/>
</dbReference>